<sequence length="98" mass="10818">MPSPDFQRLCLEQLDLFQRVVEPDAILSVYVRPAGSYVMDQLELRQVMSYPGVKAADVVILVGNFTVPTGLCATEASLSSQQVEVIKEHRAVVLDVII</sequence>
<name>A0A1R3GDB8_9ROSI</name>
<proteinExistence type="predicted"/>
<reference evidence="2" key="1">
    <citation type="submission" date="2013-09" db="EMBL/GenBank/DDBJ databases">
        <title>Corchorus olitorius genome sequencing.</title>
        <authorList>
            <person name="Alam M."/>
            <person name="Haque M.S."/>
            <person name="Islam M.S."/>
            <person name="Emdad E.M."/>
            <person name="Islam M.M."/>
            <person name="Ahmed B."/>
            <person name="Halim A."/>
            <person name="Hossen Q.M.M."/>
            <person name="Hossain M.Z."/>
            <person name="Ahmed R."/>
            <person name="Khan M.M."/>
            <person name="Islam R."/>
            <person name="Rashid M.M."/>
            <person name="Khan S.A."/>
            <person name="Rahman M.S."/>
            <person name="Alam M."/>
            <person name="Yahiya A.S."/>
            <person name="Khan M.S."/>
            <person name="Azam M.S."/>
            <person name="Haque T."/>
            <person name="Lashkar M.Z.H."/>
            <person name="Akhand A.I."/>
            <person name="Morshed G."/>
            <person name="Roy S."/>
            <person name="Uddin K.S."/>
            <person name="Rabeya T."/>
            <person name="Hossain A.S."/>
            <person name="Chowdhury A."/>
            <person name="Snigdha A.R."/>
            <person name="Mortoza M.S."/>
            <person name="Matin S.A."/>
            <person name="Hoque S.M.E."/>
            <person name="Islam M.K."/>
            <person name="Roy D.K."/>
            <person name="Haider R."/>
            <person name="Moosa M.M."/>
            <person name="Elias S.M."/>
            <person name="Hasan A.M."/>
            <person name="Jahan S."/>
            <person name="Shafiuddin M."/>
            <person name="Mahmood N."/>
            <person name="Shommy N.S."/>
        </authorList>
    </citation>
    <scope>NUCLEOTIDE SEQUENCE [LARGE SCALE GENOMIC DNA]</scope>
    <source>
        <strain evidence="2">cv. O-4</strain>
    </source>
</reference>
<dbReference type="STRING" id="93759.A0A1R3GDB8"/>
<comment type="caution">
    <text evidence="1">The sequence shown here is derived from an EMBL/GenBank/DDBJ whole genome shotgun (WGS) entry which is preliminary data.</text>
</comment>
<protein>
    <submittedName>
        <fullName evidence="1">Uncharacterized protein</fullName>
    </submittedName>
</protein>
<dbReference type="Proteomes" id="UP000187203">
    <property type="component" value="Unassembled WGS sequence"/>
</dbReference>
<keyword evidence="2" id="KW-1185">Reference proteome</keyword>
<dbReference type="OrthoDB" id="43364at2759"/>
<dbReference type="PANTHER" id="PTHR48206">
    <property type="entry name" value="CHLOROPLAST SENSOR KINASE, CHLOROPLASTIC"/>
    <property type="match status" value="1"/>
</dbReference>
<accession>A0A1R3GDB8</accession>
<organism evidence="1 2">
    <name type="scientific">Corchorus olitorius</name>
    <dbReference type="NCBI Taxonomy" id="93759"/>
    <lineage>
        <taxon>Eukaryota</taxon>
        <taxon>Viridiplantae</taxon>
        <taxon>Streptophyta</taxon>
        <taxon>Embryophyta</taxon>
        <taxon>Tracheophyta</taxon>
        <taxon>Spermatophyta</taxon>
        <taxon>Magnoliopsida</taxon>
        <taxon>eudicotyledons</taxon>
        <taxon>Gunneridae</taxon>
        <taxon>Pentapetalae</taxon>
        <taxon>rosids</taxon>
        <taxon>malvids</taxon>
        <taxon>Malvales</taxon>
        <taxon>Malvaceae</taxon>
        <taxon>Grewioideae</taxon>
        <taxon>Apeibeae</taxon>
        <taxon>Corchorus</taxon>
    </lineage>
</organism>
<gene>
    <name evidence="1" type="ORF">COLO4_35805</name>
</gene>
<evidence type="ECO:0000313" key="1">
    <source>
        <dbReference type="EMBL" id="OMO56056.1"/>
    </source>
</evidence>
<dbReference type="PANTHER" id="PTHR48206:SF1">
    <property type="entry name" value="CHLOROPLAST SENSOR KINASE, CHLOROPLASTIC"/>
    <property type="match status" value="1"/>
</dbReference>
<evidence type="ECO:0000313" key="2">
    <source>
        <dbReference type="Proteomes" id="UP000187203"/>
    </source>
</evidence>
<dbReference type="EMBL" id="AWUE01022798">
    <property type="protein sequence ID" value="OMO56056.1"/>
    <property type="molecule type" value="Genomic_DNA"/>
</dbReference>
<dbReference type="AlphaFoldDB" id="A0A1R3GDB8"/>
<dbReference type="InterPro" id="IPR053334">
    <property type="entry name" value="Chloroplast_Sensor_Kinase"/>
</dbReference>